<dbReference type="Proteomes" id="UP001440612">
    <property type="component" value="Chromosome"/>
</dbReference>
<dbReference type="RefSeq" id="WP_341368737.1">
    <property type="nucleotide sequence ID" value="NZ_CP150951.2"/>
</dbReference>
<proteinExistence type="predicted"/>
<keyword evidence="1" id="KW-1133">Transmembrane helix</keyword>
<dbReference type="EMBL" id="CP150951">
    <property type="protein sequence ID" value="WZC50635.1"/>
    <property type="molecule type" value="Genomic_DNA"/>
</dbReference>
<name>A0ABZ2VBY3_9RHOB</name>
<keyword evidence="1" id="KW-0472">Membrane</keyword>
<accession>A0ABZ2VBY3</accession>
<feature type="transmembrane region" description="Helical" evidence="1">
    <location>
        <begin position="44"/>
        <end position="64"/>
    </location>
</feature>
<evidence type="ECO:0000313" key="3">
    <source>
        <dbReference type="Proteomes" id="UP001440612"/>
    </source>
</evidence>
<gene>
    <name evidence="2" type="ORF">AABB29_08490</name>
</gene>
<organism evidence="2 3">
    <name type="scientific">Yoonia phaeophyticola</name>
    <dbReference type="NCBI Taxonomy" id="3137369"/>
    <lineage>
        <taxon>Bacteria</taxon>
        <taxon>Pseudomonadati</taxon>
        <taxon>Pseudomonadota</taxon>
        <taxon>Alphaproteobacteria</taxon>
        <taxon>Rhodobacterales</taxon>
        <taxon>Paracoccaceae</taxon>
        <taxon>Yoonia</taxon>
    </lineage>
</organism>
<keyword evidence="1" id="KW-0812">Transmembrane</keyword>
<protein>
    <submittedName>
        <fullName evidence="2">Uncharacterized protein</fullName>
    </submittedName>
</protein>
<evidence type="ECO:0000256" key="1">
    <source>
        <dbReference type="SAM" id="Phobius"/>
    </source>
</evidence>
<keyword evidence="3" id="KW-1185">Reference proteome</keyword>
<sequence length="67" mass="7083">MMRLILMLAFVALLAFAAMAMLGMVQTVIRTAVGKDEDIMPNTFKKVAFGALVILLLGLSTGLLGGL</sequence>
<reference evidence="3" key="1">
    <citation type="submission" date="2024-04" db="EMBL/GenBank/DDBJ databases">
        <title>Phylogenomic analyses of a clade within the roseobacter group suggest taxonomic reassignments of species of the genera Aestuariivita, Citreicella, Loktanella, Nautella, Pelagibaca, Ruegeria, Thalassobius, Thiobacimonas and Tropicibacter, and the proposal o.</title>
        <authorList>
            <person name="Jeon C.O."/>
        </authorList>
    </citation>
    <scope>NUCLEOTIDE SEQUENCE [LARGE SCALE GENOMIC DNA]</scope>
    <source>
        <strain evidence="3">BS5-3</strain>
    </source>
</reference>
<evidence type="ECO:0000313" key="2">
    <source>
        <dbReference type="EMBL" id="WZC50635.1"/>
    </source>
</evidence>